<protein>
    <recommendedName>
        <fullName evidence="1">Ubiquitin-like domain-containing protein</fullName>
    </recommendedName>
</protein>
<evidence type="ECO:0000313" key="3">
    <source>
        <dbReference type="Proteomes" id="UP000714275"/>
    </source>
</evidence>
<dbReference type="InterPro" id="IPR054464">
    <property type="entry name" value="ULD_fung"/>
</dbReference>
<reference evidence="2" key="1">
    <citation type="journal article" date="2020" name="New Phytol.">
        <title>Comparative genomics reveals dynamic genome evolution in host specialist ectomycorrhizal fungi.</title>
        <authorList>
            <person name="Lofgren L.A."/>
            <person name="Nguyen N.H."/>
            <person name="Vilgalys R."/>
            <person name="Ruytinx J."/>
            <person name="Liao H.L."/>
            <person name="Branco S."/>
            <person name="Kuo A."/>
            <person name="LaButti K."/>
            <person name="Lipzen A."/>
            <person name="Andreopoulos W."/>
            <person name="Pangilinan J."/>
            <person name="Riley R."/>
            <person name="Hundley H."/>
            <person name="Na H."/>
            <person name="Barry K."/>
            <person name="Grigoriev I.V."/>
            <person name="Stajich J.E."/>
            <person name="Kennedy P.G."/>
        </authorList>
    </citation>
    <scope>NUCLEOTIDE SEQUENCE</scope>
    <source>
        <strain evidence="2">DOB743</strain>
    </source>
</reference>
<dbReference type="OrthoDB" id="2639018at2759"/>
<accession>A0A9P6ZQW0</accession>
<sequence length="256" mass="28563">MAQAALPLAQAIASAIPLVGTPMQAAIGGLLSCLQAIYRHNQNKADLGSLTLRLNRLSCNLCNAPPACNLVEQSRRDSFVRMLQDTSARMTTLRERCLASTPVTQAIAGCFIEIDRYLAEYLWSSLMQSQHDIHEELVILRRQREEDQKLLIAMQSLMNRTVALVGCVTLVDATGHDHAIPVNFCTSLQQLNKMLQVLFECDSTEAHIQRRYVEQGQYDFCIDDGKQVTRLTSHEWSSIAAGTKIVYLRTGDDVIL</sequence>
<dbReference type="AlphaFoldDB" id="A0A9P6ZQW0"/>
<evidence type="ECO:0000313" key="2">
    <source>
        <dbReference type="EMBL" id="KAG1774575.1"/>
    </source>
</evidence>
<dbReference type="Pfam" id="PF22893">
    <property type="entry name" value="ULD_2"/>
    <property type="match status" value="1"/>
</dbReference>
<dbReference type="Proteomes" id="UP000714275">
    <property type="component" value="Unassembled WGS sequence"/>
</dbReference>
<organism evidence="2 3">
    <name type="scientific">Suillus placidus</name>
    <dbReference type="NCBI Taxonomy" id="48579"/>
    <lineage>
        <taxon>Eukaryota</taxon>
        <taxon>Fungi</taxon>
        <taxon>Dikarya</taxon>
        <taxon>Basidiomycota</taxon>
        <taxon>Agaricomycotina</taxon>
        <taxon>Agaricomycetes</taxon>
        <taxon>Agaricomycetidae</taxon>
        <taxon>Boletales</taxon>
        <taxon>Suillineae</taxon>
        <taxon>Suillaceae</taxon>
        <taxon>Suillus</taxon>
    </lineage>
</organism>
<name>A0A9P6ZQW0_9AGAM</name>
<proteinExistence type="predicted"/>
<gene>
    <name evidence="2" type="ORF">EV702DRAFT_517485</name>
</gene>
<feature type="domain" description="Ubiquitin-like" evidence="1">
    <location>
        <begin position="167"/>
        <end position="239"/>
    </location>
</feature>
<comment type="caution">
    <text evidence="2">The sequence shown here is derived from an EMBL/GenBank/DDBJ whole genome shotgun (WGS) entry which is preliminary data.</text>
</comment>
<evidence type="ECO:0000259" key="1">
    <source>
        <dbReference type="Pfam" id="PF22893"/>
    </source>
</evidence>
<keyword evidence="3" id="KW-1185">Reference proteome</keyword>
<dbReference type="EMBL" id="JABBWD010000040">
    <property type="protein sequence ID" value="KAG1774575.1"/>
    <property type="molecule type" value="Genomic_DNA"/>
</dbReference>